<reference evidence="1" key="1">
    <citation type="submission" date="2019-03" db="EMBL/GenBank/DDBJ databases">
        <title>Largest Complete Mitochondrial Genome of a Gymnosperm, Sitka Spruce (Picea sitchensis), Indicates Complex Physical Structure.</title>
        <authorList>
            <person name="Jackman S.D."/>
            <person name="Coombe L."/>
            <person name="Warren R."/>
            <person name="Kirk H."/>
            <person name="Trinh E."/>
            <person name="McLeod T."/>
            <person name="Pleasance S."/>
            <person name="Pandoh P."/>
            <person name="Zhao Y."/>
            <person name="Coope R."/>
            <person name="Bousquet J."/>
            <person name="Bohlmann J.C."/>
            <person name="Jones S.J.M."/>
            <person name="Birol I."/>
        </authorList>
    </citation>
    <scope>NUCLEOTIDE SEQUENCE</scope>
    <source>
        <strain evidence="1">Q903</strain>
    </source>
</reference>
<name>A0A6B9XSQ4_PICSI</name>
<dbReference type="AlphaFoldDB" id="A0A6B9XSQ4"/>
<dbReference type="EMBL" id="MK697702">
    <property type="protein sequence ID" value="QHR91739.1"/>
    <property type="molecule type" value="Genomic_DNA"/>
</dbReference>
<accession>A0A6B9XSQ4</accession>
<evidence type="ECO:0000313" key="1">
    <source>
        <dbReference type="EMBL" id="QHR91739.1"/>
    </source>
</evidence>
<gene>
    <name evidence="1" type="primary">orf05807</name>
    <name evidence="1" type="ORF">Q903MT_gene5775</name>
</gene>
<proteinExistence type="predicted"/>
<protein>
    <submittedName>
        <fullName evidence="1">Uncharacterized protein</fullName>
    </submittedName>
</protein>
<organism evidence="1">
    <name type="scientific">Picea sitchensis</name>
    <name type="common">Sitka spruce</name>
    <name type="synonym">Pinus sitchensis</name>
    <dbReference type="NCBI Taxonomy" id="3332"/>
    <lineage>
        <taxon>Eukaryota</taxon>
        <taxon>Viridiplantae</taxon>
        <taxon>Streptophyta</taxon>
        <taxon>Embryophyta</taxon>
        <taxon>Tracheophyta</taxon>
        <taxon>Spermatophyta</taxon>
        <taxon>Pinopsida</taxon>
        <taxon>Pinidae</taxon>
        <taxon>Conifers I</taxon>
        <taxon>Pinales</taxon>
        <taxon>Pinaceae</taxon>
        <taxon>Picea</taxon>
    </lineage>
</organism>
<geneLocation type="mitochondrion" evidence="1"/>
<sequence length="83" mass="9142">MAGKEFYFPLSGQGPPFYKVEVSRAPGDILPLNNIRHSNSYLRGPTRLLEVNRPAQLDARRNTTILRITAQAGAEVSKGDAMT</sequence>
<keyword evidence="1" id="KW-0496">Mitochondrion</keyword>